<dbReference type="GO" id="GO:0046872">
    <property type="term" value="F:metal ion binding"/>
    <property type="evidence" value="ECO:0007669"/>
    <property type="project" value="UniProtKB-KW"/>
</dbReference>
<dbReference type="InterPro" id="IPR011059">
    <property type="entry name" value="Metal-dep_hydrolase_composite"/>
</dbReference>
<dbReference type="Gene3D" id="2.30.40.10">
    <property type="entry name" value="Urease, subunit C, domain 1"/>
    <property type="match status" value="1"/>
</dbReference>
<feature type="binding site" evidence="7">
    <location>
        <position position="292"/>
    </location>
    <ligand>
        <name>substrate</name>
    </ligand>
</feature>
<evidence type="ECO:0000256" key="1">
    <source>
        <dbReference type="ARBA" id="ARBA00010716"/>
    </source>
</evidence>
<dbReference type="Gene3D" id="3.20.20.140">
    <property type="entry name" value="Metal-dependent hydrolases"/>
    <property type="match status" value="1"/>
</dbReference>
<keyword evidence="2 8" id="KW-0479">Metal-binding</keyword>
<dbReference type="AlphaFoldDB" id="A0A261G6W8"/>
<proteinExistence type="inferred from homology"/>
<dbReference type="PIRSF" id="PIRSF038994">
    <property type="entry name" value="NagA"/>
    <property type="match status" value="1"/>
</dbReference>
<feature type="binding site" evidence="8">
    <location>
        <position position="236"/>
    </location>
    <ligand>
        <name>Zn(2+)</name>
        <dbReference type="ChEBI" id="CHEBI:29105"/>
    </ligand>
</feature>
<comment type="cofactor">
    <cofactor evidence="8">
        <name>a divalent metal cation</name>
        <dbReference type="ChEBI" id="CHEBI:60240"/>
    </cofactor>
    <text evidence="8">Binds 1 divalent metal cation per subunit.</text>
</comment>
<gene>
    <name evidence="10" type="ORF">BAQU_1224</name>
</gene>
<dbReference type="PANTHER" id="PTHR11113:SF14">
    <property type="entry name" value="N-ACETYLGLUCOSAMINE-6-PHOSPHATE DEACETYLASE"/>
    <property type="match status" value="1"/>
</dbReference>
<dbReference type="PANTHER" id="PTHR11113">
    <property type="entry name" value="N-ACETYLGLUCOSAMINE-6-PHOSPHATE DEACETYLASE"/>
    <property type="match status" value="1"/>
</dbReference>
<evidence type="ECO:0000256" key="2">
    <source>
        <dbReference type="ARBA" id="ARBA00022723"/>
    </source>
</evidence>
<evidence type="ECO:0000256" key="8">
    <source>
        <dbReference type="PIRSR" id="PIRSR038994-3"/>
    </source>
</evidence>
<organism evidence="10 11">
    <name type="scientific">Bifidobacterium aquikefiri</name>
    <dbReference type="NCBI Taxonomy" id="1653207"/>
    <lineage>
        <taxon>Bacteria</taxon>
        <taxon>Bacillati</taxon>
        <taxon>Actinomycetota</taxon>
        <taxon>Actinomycetes</taxon>
        <taxon>Bifidobacteriales</taxon>
        <taxon>Bifidobacteriaceae</taxon>
        <taxon>Bifidobacterium</taxon>
    </lineage>
</organism>
<feature type="binding site" evidence="8">
    <location>
        <position position="257"/>
    </location>
    <ligand>
        <name>Zn(2+)</name>
        <dbReference type="ChEBI" id="CHEBI:29105"/>
    </ligand>
</feature>
<evidence type="ECO:0000259" key="9">
    <source>
        <dbReference type="Pfam" id="PF01979"/>
    </source>
</evidence>
<feature type="active site" description="Proton donor/acceptor" evidence="6">
    <location>
        <position position="314"/>
    </location>
</feature>
<comment type="caution">
    <text evidence="10">The sequence shown here is derived from an EMBL/GenBank/DDBJ whole genome shotgun (WGS) entry which is preliminary data.</text>
</comment>
<comment type="similarity">
    <text evidence="1 5">Belongs to the metallo-dependent hydrolases superfamily. NagA family.</text>
</comment>
<keyword evidence="3 5" id="KW-0378">Hydrolase</keyword>
<dbReference type="CDD" id="cd00854">
    <property type="entry name" value="NagA"/>
    <property type="match status" value="1"/>
</dbReference>
<protein>
    <submittedName>
        <fullName evidence="10">N-acetylglucosamine-6-phosphate deacetylase</fullName>
    </submittedName>
</protein>
<dbReference type="InterPro" id="IPR003764">
    <property type="entry name" value="GlcNAc_6-P_deAcase"/>
</dbReference>
<dbReference type="SUPFAM" id="SSF51338">
    <property type="entry name" value="Composite domain of metallo-dependent hydrolases"/>
    <property type="match status" value="1"/>
</dbReference>
<evidence type="ECO:0000313" key="10">
    <source>
        <dbReference type="EMBL" id="OZG67152.1"/>
    </source>
</evidence>
<dbReference type="SUPFAM" id="SSF51556">
    <property type="entry name" value="Metallo-dependent hydrolases"/>
    <property type="match status" value="1"/>
</dbReference>
<reference evidence="10 11" key="1">
    <citation type="journal article" date="2017" name="BMC Genomics">
        <title>Comparative genomic and phylogenomic analyses of the Bifidobacteriaceae family.</title>
        <authorList>
            <person name="Lugli G.A."/>
            <person name="Milani C."/>
            <person name="Turroni F."/>
            <person name="Duranti S."/>
            <person name="Mancabelli L."/>
            <person name="Mangifesta M."/>
            <person name="Ferrario C."/>
            <person name="Modesto M."/>
            <person name="Mattarelli P."/>
            <person name="Jiri K."/>
            <person name="van Sinderen D."/>
            <person name="Ventura M."/>
        </authorList>
    </citation>
    <scope>NUCLEOTIDE SEQUENCE [LARGE SCALE GENOMIC DNA]</scope>
    <source>
        <strain evidence="10 11">LMG 28769</strain>
    </source>
</reference>
<feature type="binding site" evidence="7">
    <location>
        <begin position="260"/>
        <end position="261"/>
    </location>
    <ligand>
        <name>substrate</name>
    </ligand>
</feature>
<evidence type="ECO:0000256" key="7">
    <source>
        <dbReference type="PIRSR" id="PIRSR038994-2"/>
    </source>
</evidence>
<keyword evidence="4 5" id="KW-0119">Carbohydrate metabolism</keyword>
<name>A0A261G6W8_9BIFI</name>
<dbReference type="Pfam" id="PF01979">
    <property type="entry name" value="Amidohydro_1"/>
    <property type="match status" value="1"/>
</dbReference>
<feature type="binding site" evidence="7">
    <location>
        <position position="181"/>
    </location>
    <ligand>
        <name>substrate</name>
    </ligand>
</feature>
<dbReference type="GO" id="GO:0008448">
    <property type="term" value="F:N-acetylglucosamine-6-phosphate deacetylase activity"/>
    <property type="evidence" value="ECO:0007669"/>
    <property type="project" value="InterPro"/>
</dbReference>
<evidence type="ECO:0000256" key="6">
    <source>
        <dbReference type="PIRSR" id="PIRSR038994-1"/>
    </source>
</evidence>
<dbReference type="Proteomes" id="UP000216451">
    <property type="component" value="Unassembled WGS sequence"/>
</dbReference>
<dbReference type="InterPro" id="IPR006680">
    <property type="entry name" value="Amidohydro-rel"/>
</dbReference>
<evidence type="ECO:0000256" key="3">
    <source>
        <dbReference type="ARBA" id="ARBA00022801"/>
    </source>
</evidence>
<feature type="binding site" evidence="7">
    <location>
        <begin position="348"/>
        <end position="350"/>
    </location>
    <ligand>
        <name>substrate</name>
    </ligand>
</feature>
<evidence type="ECO:0000256" key="4">
    <source>
        <dbReference type="ARBA" id="ARBA00023277"/>
    </source>
</evidence>
<sequence>MPARGEGERYMNGNESKEEQSLAVQKAVTGAAQTFAIRNATKIDARGIEHHFWLVSAHGEIVATGTRDDDYNRAWAAVCAHSDAVQSSTDAQGAILTPGYIDIHSHGAWERSFDDGSEGIAMARVGHAVHGTTRQVLSLITNPLDVMCNNLRTVAKVCAARPDCLGAHLEGPFLALSRKGAHDPACLRDPEPQYVDRLLEAGNGCIRQITIAPELPHGIEAIRRFSQAGVVPAIGHCDADYETTRRGVDAGARILTHVFNAMNGIHHRKPGPIPAILEDPRVQVELINDGFHVQNPVVKLAFALFGRRIALITDSMAATGCPDGAYTLGKLDVNVEEGHARLVSNGAIAGSTLTMEESVRRGVEELGLSAVDVVAAATEGPAHALGIERPNTITNYPLGFLAPGYAADCIIHAEQSWKAQSVWCEGRQLV</sequence>
<evidence type="ECO:0000256" key="5">
    <source>
        <dbReference type="PIRNR" id="PIRNR038994"/>
    </source>
</evidence>
<feature type="binding site" evidence="7">
    <location>
        <position position="268"/>
    </location>
    <ligand>
        <name>substrate</name>
    </ligand>
</feature>
<feature type="domain" description="Amidohydrolase-related" evidence="9">
    <location>
        <begin position="95"/>
        <end position="412"/>
    </location>
</feature>
<dbReference type="InterPro" id="IPR032466">
    <property type="entry name" value="Metal_Hydrolase"/>
</dbReference>
<evidence type="ECO:0000313" key="11">
    <source>
        <dbReference type="Proteomes" id="UP000216451"/>
    </source>
</evidence>
<dbReference type="EMBL" id="MWXA01000005">
    <property type="protein sequence ID" value="OZG67152.1"/>
    <property type="molecule type" value="Genomic_DNA"/>
</dbReference>
<feature type="binding site" evidence="8">
    <location>
        <position position="170"/>
    </location>
    <ligand>
        <name>Zn(2+)</name>
        <dbReference type="ChEBI" id="CHEBI:29105"/>
    </ligand>
</feature>
<accession>A0A261G6W8</accession>
<keyword evidence="11" id="KW-1185">Reference proteome</keyword>
<dbReference type="NCBIfam" id="TIGR00221">
    <property type="entry name" value="nagA"/>
    <property type="match status" value="1"/>
</dbReference>
<dbReference type="GO" id="GO:0006046">
    <property type="term" value="P:N-acetylglucosamine catabolic process"/>
    <property type="evidence" value="ECO:0007669"/>
    <property type="project" value="TreeGrafter"/>
</dbReference>